<reference evidence="2" key="1">
    <citation type="submission" date="2022-12" db="EMBL/GenBank/DDBJ databases">
        <title>Bacterial isolates from different developmental stages of Nematostella vectensis.</title>
        <authorList>
            <person name="Fraune S."/>
        </authorList>
    </citation>
    <scope>NUCLEOTIDE SEQUENCE</scope>
    <source>
        <strain evidence="2">G21630-S1</strain>
    </source>
</reference>
<dbReference type="InterPro" id="IPR021944">
    <property type="entry name" value="DUF3560"/>
</dbReference>
<feature type="coiled-coil region" evidence="1">
    <location>
        <begin position="171"/>
        <end position="198"/>
    </location>
</feature>
<name>A0ABT4LPZ4_9PROT</name>
<dbReference type="RefSeq" id="WP_269425223.1">
    <property type="nucleotide sequence ID" value="NZ_JAPWGY010000017.1"/>
</dbReference>
<protein>
    <submittedName>
        <fullName evidence="2">DUF3560 domain-containing protein</fullName>
    </submittedName>
</protein>
<keyword evidence="1" id="KW-0175">Coiled coil</keyword>
<accession>A0ABT4LPZ4</accession>
<comment type="caution">
    <text evidence="2">The sequence shown here is derived from an EMBL/GenBank/DDBJ whole genome shotgun (WGS) entry which is preliminary data.</text>
</comment>
<proteinExistence type="predicted"/>
<keyword evidence="3" id="KW-1185">Reference proteome</keyword>
<dbReference type="EMBL" id="JAPWGY010000017">
    <property type="protein sequence ID" value="MCZ4283101.1"/>
    <property type="molecule type" value="Genomic_DNA"/>
</dbReference>
<evidence type="ECO:0000313" key="2">
    <source>
        <dbReference type="EMBL" id="MCZ4283101.1"/>
    </source>
</evidence>
<dbReference type="Proteomes" id="UP001069802">
    <property type="component" value="Unassembled WGS sequence"/>
</dbReference>
<organism evidence="2 3">
    <name type="scientific">Kiloniella laminariae</name>
    <dbReference type="NCBI Taxonomy" id="454162"/>
    <lineage>
        <taxon>Bacteria</taxon>
        <taxon>Pseudomonadati</taxon>
        <taxon>Pseudomonadota</taxon>
        <taxon>Alphaproteobacteria</taxon>
        <taxon>Rhodospirillales</taxon>
        <taxon>Kiloniellaceae</taxon>
        <taxon>Kiloniella</taxon>
    </lineage>
</organism>
<evidence type="ECO:0000313" key="3">
    <source>
        <dbReference type="Proteomes" id="UP001069802"/>
    </source>
</evidence>
<gene>
    <name evidence="2" type="ORF">O4H49_20115</name>
</gene>
<sequence length="448" mass="50985">MFTTATYSPEDNKLRLYFSSRLESDLFERVKAQGFKWAPKQELFVAPSWTPAREDFCIELAGEIEPEQTTMIERAEAKIERLEGAARKAEERSNGFHVAANAISKRFEFGQPILVGHHSERKARKDQERINNNMKNAVQEIDKIQHYNWKIRGVAAHANSKASRRTRLNRIKTLLAELRDLQRTLNTAQRNLKLLNQINTIEDKEKRENAISIYAGGTFVSVNLYFDLRNGKITHEEAITKCIENNNLIINSPTRKRWILHTLNRLGYERAELGPIVRFEGDITPAILQVFVRTHGADKPKASCDGENWKVVSSVDLPLHIGGGEKEISLTSSEWCELMQDTGYEVPAAGPKKPPILNFKAESIEVGRYGKAYLYQQIEMTKEEYSNLYEERRWVELSSCCTFRVKVCLDPNVRGYGAKRLAVFLTDSKVHPSPDSNSVVLSGVKADA</sequence>
<dbReference type="Pfam" id="PF12083">
    <property type="entry name" value="DUF3560"/>
    <property type="match status" value="1"/>
</dbReference>
<evidence type="ECO:0000256" key="1">
    <source>
        <dbReference type="SAM" id="Coils"/>
    </source>
</evidence>